<dbReference type="InterPro" id="IPR023271">
    <property type="entry name" value="Aquaporin-like"/>
</dbReference>
<keyword evidence="7" id="KW-1185">Reference proteome</keyword>
<feature type="transmembrane region" description="Helical" evidence="5">
    <location>
        <begin position="61"/>
        <end position="82"/>
    </location>
</feature>
<organism evidence="6 7">
    <name type="scientific">Psychromicrobium lacuslunae</name>
    <dbReference type="NCBI Taxonomy" id="1618207"/>
    <lineage>
        <taxon>Bacteria</taxon>
        <taxon>Bacillati</taxon>
        <taxon>Actinomycetota</taxon>
        <taxon>Actinomycetes</taxon>
        <taxon>Micrococcales</taxon>
        <taxon>Micrococcaceae</taxon>
        <taxon>Psychromicrobium</taxon>
    </lineage>
</organism>
<name>A0A0D4BZ17_9MICC</name>
<dbReference type="GO" id="GO:0016020">
    <property type="term" value="C:membrane"/>
    <property type="evidence" value="ECO:0007669"/>
    <property type="project" value="UniProtKB-SubCell"/>
</dbReference>
<protein>
    <submittedName>
        <fullName evidence="6">Membrane protein</fullName>
    </submittedName>
</protein>
<dbReference type="STRING" id="1618207.UM93_08470"/>
<dbReference type="PATRIC" id="fig|1618207.4.peg.1714"/>
<reference evidence="6 7" key="1">
    <citation type="journal article" date="2015" name="Genome Announc.">
        <title>Complete Genome Sequencing of Protease-Producing Novel Arthrobacter sp. Strain IHBB 11108 Using PacBio Single-Molecule Real-Time Sequencing Technology.</title>
        <authorList>
            <person name="Kiran S."/>
            <person name="Swarnkar M.K."/>
            <person name="Pal M."/>
            <person name="Thakur R."/>
            <person name="Tewari R."/>
            <person name="Singh A.K."/>
            <person name="Gulati A."/>
        </authorList>
    </citation>
    <scope>NUCLEOTIDE SEQUENCE [LARGE SCALE GENOMIC DNA]</scope>
    <source>
        <strain evidence="6 7">IHBB 11108</strain>
    </source>
</reference>
<evidence type="ECO:0000313" key="6">
    <source>
        <dbReference type="EMBL" id="AJT41539.1"/>
    </source>
</evidence>
<comment type="subcellular location">
    <subcellularLocation>
        <location evidence="1">Membrane</location>
        <topology evidence="1">Multi-pass membrane protein</topology>
    </subcellularLocation>
</comment>
<dbReference type="Proteomes" id="UP000061839">
    <property type="component" value="Chromosome"/>
</dbReference>
<sequence>MVDLVVIALISVGLGAIVWAADKKHHKYGMLLPSAIAVVAAMLTWIITVSAGLSYNPGWTWVPWIASLVAAILFSTVASLLLSRNRSTFDTARLTAILKR</sequence>
<evidence type="ECO:0000313" key="7">
    <source>
        <dbReference type="Proteomes" id="UP000061839"/>
    </source>
</evidence>
<dbReference type="KEGG" id="ari:UM93_08470"/>
<proteinExistence type="predicted"/>
<keyword evidence="3 5" id="KW-1133">Transmembrane helix</keyword>
<evidence type="ECO:0000256" key="1">
    <source>
        <dbReference type="ARBA" id="ARBA00004141"/>
    </source>
</evidence>
<dbReference type="RefSeq" id="WP_045074985.1">
    <property type="nucleotide sequence ID" value="NZ_CP011005.1"/>
</dbReference>
<gene>
    <name evidence="6" type="ORF">UM93_08470</name>
</gene>
<evidence type="ECO:0000256" key="2">
    <source>
        <dbReference type="ARBA" id="ARBA00022692"/>
    </source>
</evidence>
<keyword evidence="2 5" id="KW-0812">Transmembrane</keyword>
<keyword evidence="4 5" id="KW-0472">Membrane</keyword>
<feature type="transmembrane region" description="Helical" evidence="5">
    <location>
        <begin position="30"/>
        <end position="49"/>
    </location>
</feature>
<evidence type="ECO:0000256" key="3">
    <source>
        <dbReference type="ARBA" id="ARBA00022989"/>
    </source>
</evidence>
<dbReference type="SUPFAM" id="SSF81338">
    <property type="entry name" value="Aquaporin-like"/>
    <property type="match status" value="1"/>
</dbReference>
<dbReference type="HOGENOM" id="CLU_2299889_0_0_11"/>
<dbReference type="EMBL" id="CP011005">
    <property type="protein sequence ID" value="AJT41539.1"/>
    <property type="molecule type" value="Genomic_DNA"/>
</dbReference>
<accession>A0A0D4BZ17</accession>
<evidence type="ECO:0000256" key="4">
    <source>
        <dbReference type="ARBA" id="ARBA00023136"/>
    </source>
</evidence>
<dbReference type="OrthoDB" id="4964714at2"/>
<evidence type="ECO:0000256" key="5">
    <source>
        <dbReference type="SAM" id="Phobius"/>
    </source>
</evidence>
<dbReference type="AlphaFoldDB" id="A0A0D4BZ17"/>